<dbReference type="AlphaFoldDB" id="A0A6I6CCK7"/>
<dbReference type="KEGG" id="stab:STABA_v1c06570"/>
<feature type="transmembrane region" description="Helical" evidence="1">
    <location>
        <begin position="502"/>
        <end position="528"/>
    </location>
</feature>
<name>A0A6I6CCK7_9MOLU</name>
<reference evidence="2 3" key="1">
    <citation type="submission" date="2019-11" db="EMBL/GenBank/DDBJ databases">
        <title>Complete genome sequence of Spiroplasma tabanidicola TAUS-1 (DSM 22603).</title>
        <authorList>
            <person name="Huang C.-T."/>
            <person name="Lin Y.-C."/>
            <person name="Kuo C.-H."/>
        </authorList>
    </citation>
    <scope>NUCLEOTIDE SEQUENCE [LARGE SCALE GENOMIC DNA]</scope>
    <source>
        <strain evidence="2 3">TAUS-1</strain>
    </source>
</reference>
<dbReference type="RefSeq" id="WP_156006556.1">
    <property type="nucleotide sequence ID" value="NZ_CP046276.1"/>
</dbReference>
<keyword evidence="1" id="KW-0812">Transmembrane</keyword>
<gene>
    <name evidence="2" type="ORF">STABA_v1c06570</name>
</gene>
<protein>
    <submittedName>
        <fullName evidence="2">Uncharacterized protein</fullName>
    </submittedName>
</protein>
<keyword evidence="1" id="KW-0472">Membrane</keyword>
<dbReference type="Proteomes" id="UP000424468">
    <property type="component" value="Chromosome"/>
</dbReference>
<keyword evidence="1" id="KW-1133">Transmembrane helix</keyword>
<accession>A0A6I6CCK7</accession>
<sequence>MINIVIKLFLSIGLLFNSSFVTSSYKRDKFYNEKSENVNDLTFNYDSFLKEDKIIKKDNSKKDATTKMMYYGRILKYYYAKSVTKIKQEFYDSIIDVYDYNEYFLTYEGINHFGSKKTELNFYKALLVQNIIASTINISEYGATNDREFFAEAFSKWLLTPDSLKNKSWEITNYFFTIFFPELIKNGENQIDKKDSLLDYLFSKYDDRPIYNLDLEEKPNDCIDLGYESEKVGWEEFESGKSGNYLSTCFTSFFDQSIVLKIIDKEMHLGTYYYNLLGGWMNDSYTKASEQSIKYFHNFNSNYYDDFDALDAKLVENSKNEFNESNVIFKKIYDSIDNRYTNFFSIYKWKKSYTKELKDATLYLYNYLFSLIKNELWVNNILNSFVISSDEVLKDSSKNVLGYNATDSTFEDETWSISSSYIIIKFKGLIDAKNNNSYKTQWFSSPIWYSVLIHEMGHALDGFGGRLNSFRNKNDTSTKKYDYYYSGRKIGYDVDLENVKNIFLWVIFLCLTIGFISTVATLNIIVYLKRKKIIQNIKAIKESLGKSV</sequence>
<evidence type="ECO:0000313" key="2">
    <source>
        <dbReference type="EMBL" id="QGS52018.1"/>
    </source>
</evidence>
<evidence type="ECO:0000313" key="3">
    <source>
        <dbReference type="Proteomes" id="UP000424468"/>
    </source>
</evidence>
<dbReference type="OrthoDB" id="397686at2"/>
<evidence type="ECO:0000256" key="1">
    <source>
        <dbReference type="SAM" id="Phobius"/>
    </source>
</evidence>
<proteinExistence type="predicted"/>
<organism evidence="2 3">
    <name type="scientific">Spiroplasma tabanidicola</name>
    <dbReference type="NCBI Taxonomy" id="324079"/>
    <lineage>
        <taxon>Bacteria</taxon>
        <taxon>Bacillati</taxon>
        <taxon>Mycoplasmatota</taxon>
        <taxon>Mollicutes</taxon>
        <taxon>Entomoplasmatales</taxon>
        <taxon>Spiroplasmataceae</taxon>
        <taxon>Spiroplasma</taxon>
    </lineage>
</organism>
<keyword evidence="3" id="KW-1185">Reference proteome</keyword>
<dbReference type="EMBL" id="CP046276">
    <property type="protein sequence ID" value="QGS52018.1"/>
    <property type="molecule type" value="Genomic_DNA"/>
</dbReference>